<feature type="compositionally biased region" description="Gly residues" evidence="1">
    <location>
        <begin position="635"/>
        <end position="647"/>
    </location>
</feature>
<organism evidence="3 4">
    <name type="scientific">Nannochloropsis salina CCMP1776</name>
    <dbReference type="NCBI Taxonomy" id="1027361"/>
    <lineage>
        <taxon>Eukaryota</taxon>
        <taxon>Sar</taxon>
        <taxon>Stramenopiles</taxon>
        <taxon>Ochrophyta</taxon>
        <taxon>Eustigmatophyceae</taxon>
        <taxon>Eustigmatales</taxon>
        <taxon>Monodopsidaceae</taxon>
        <taxon>Microchloropsis</taxon>
        <taxon>Microchloropsis salina</taxon>
    </lineage>
</organism>
<feature type="region of interest" description="Disordered" evidence="1">
    <location>
        <begin position="446"/>
        <end position="471"/>
    </location>
</feature>
<keyword evidence="2" id="KW-0472">Membrane</keyword>
<dbReference type="OrthoDB" id="10249045at2759"/>
<dbReference type="AlphaFoldDB" id="A0A4D9CSJ4"/>
<feature type="region of interest" description="Disordered" evidence="1">
    <location>
        <begin position="617"/>
        <end position="651"/>
    </location>
</feature>
<keyword evidence="2" id="KW-0812">Transmembrane</keyword>
<evidence type="ECO:0000256" key="2">
    <source>
        <dbReference type="SAM" id="Phobius"/>
    </source>
</evidence>
<evidence type="ECO:0000256" key="1">
    <source>
        <dbReference type="SAM" id="MobiDB-lite"/>
    </source>
</evidence>
<name>A0A4D9CSJ4_9STRA</name>
<feature type="region of interest" description="Disordered" evidence="1">
    <location>
        <begin position="151"/>
        <end position="173"/>
    </location>
</feature>
<accession>A0A4D9CSJ4</accession>
<dbReference type="Proteomes" id="UP000355283">
    <property type="component" value="Unassembled WGS sequence"/>
</dbReference>
<keyword evidence="2" id="KW-1133">Transmembrane helix</keyword>
<gene>
    <name evidence="3" type="ORF">NSK_008264</name>
</gene>
<feature type="compositionally biased region" description="Acidic residues" evidence="1">
    <location>
        <begin position="748"/>
        <end position="757"/>
    </location>
</feature>
<evidence type="ECO:0000313" key="3">
    <source>
        <dbReference type="EMBL" id="TFJ80523.1"/>
    </source>
</evidence>
<sequence>MGTQPMDPGHPKKVLCSGGLPPPFSACKWALEELLIKPTEPISSSSSSCTSKALLLTLEFADKRSMTHMLGRISAFSEGKADKGLKSEAREGDASRGYYGHNFPLTVLEDFSQIQGASGGKNGARKGGEEGGLTRGEQDLVDLCQKLGLMKKRKGDGPRGSKRHGAQGGKGGQASSSYLIAHLKHDLGTRQHELCHARYFLDPTYRQACLTAWEALSEKHRDYLSAFLSRLGYHEAVHADEFQAFALTEKANFWGVRIDVAWPDVIGVGEGGNGPVCSFSTSDPASSPGKEIPVVAVTLTEASGSGGAAACAEGRRPAWTREEIVLPNRSFSSPCDSALATRSLSAKGSPFRAPCVSSSACCPARPLSSLFSAPFLSFRTPPARTVRKGGVARFSSRAVPMPTFVCARCSHQEAYTRVCGHKVGKDGNYTGIGAMTWVVAFPGPVTKTQRATPDGGPKPQEQHRRKRTESGISTGNALFKMLNRRVEMGRSLSVWLAGALLSILPLTTWARSPLARLNPPFFLQEEELLEALGYTSSQPTGPSAPASLPLPRALSAYTKVSYGQIVEEIHALEAEYPDLLEVTTAQEAYGLPSPGDCHAANGSVVPCEQYILRVTDAASLPSEPERPEKESTGTSVGGGMPEGGGGKGGKEEKSLFRPLLLVLSLVAVGFALGLTARRRRGEAGGGGGRRGDWEPQERRGRRVSSVGGEGGGGRGGRGGGRGGSGSSVRGAGLRAPECGRGGRAGGDVEMEEDVTVV</sequence>
<feature type="region of interest" description="Disordered" evidence="1">
    <location>
        <begin position="679"/>
        <end position="757"/>
    </location>
</feature>
<feature type="compositionally biased region" description="Basic residues" evidence="1">
    <location>
        <begin position="151"/>
        <end position="165"/>
    </location>
</feature>
<comment type="caution">
    <text evidence="3">The sequence shown here is derived from an EMBL/GenBank/DDBJ whole genome shotgun (WGS) entry which is preliminary data.</text>
</comment>
<dbReference type="EMBL" id="SDOX01000166">
    <property type="protein sequence ID" value="TFJ80523.1"/>
    <property type="molecule type" value="Genomic_DNA"/>
</dbReference>
<keyword evidence="4" id="KW-1185">Reference proteome</keyword>
<feature type="compositionally biased region" description="Basic and acidic residues" evidence="1">
    <location>
        <begin position="689"/>
        <end position="698"/>
    </location>
</feature>
<evidence type="ECO:0000313" key="4">
    <source>
        <dbReference type="Proteomes" id="UP000355283"/>
    </source>
</evidence>
<protein>
    <submittedName>
        <fullName evidence="3">Uncharacterized protein</fullName>
    </submittedName>
</protein>
<proteinExistence type="predicted"/>
<feature type="compositionally biased region" description="Gly residues" evidence="1">
    <location>
        <begin position="707"/>
        <end position="725"/>
    </location>
</feature>
<reference evidence="3 4" key="1">
    <citation type="submission" date="2019-01" db="EMBL/GenBank/DDBJ databases">
        <title>Nuclear Genome Assembly of the Microalgal Biofuel strain Nannochloropsis salina CCMP1776.</title>
        <authorList>
            <person name="Hovde B."/>
        </authorList>
    </citation>
    <scope>NUCLEOTIDE SEQUENCE [LARGE SCALE GENOMIC DNA]</scope>
    <source>
        <strain evidence="3 4">CCMP1776</strain>
    </source>
</reference>
<feature type="transmembrane region" description="Helical" evidence="2">
    <location>
        <begin position="655"/>
        <end position="674"/>
    </location>
</feature>